<proteinExistence type="predicted"/>
<feature type="non-terminal residue" evidence="1">
    <location>
        <position position="1"/>
    </location>
</feature>
<dbReference type="Pfam" id="PF08713">
    <property type="entry name" value="DNA_alkylation"/>
    <property type="match status" value="1"/>
</dbReference>
<dbReference type="Gene3D" id="1.25.10.90">
    <property type="match status" value="1"/>
</dbReference>
<dbReference type="AlphaFoldDB" id="A0A3B0TPX9"/>
<dbReference type="PANTHER" id="PTHR34070">
    <property type="entry name" value="ARMADILLO-TYPE FOLD"/>
    <property type="match status" value="1"/>
</dbReference>
<dbReference type="SUPFAM" id="SSF48371">
    <property type="entry name" value="ARM repeat"/>
    <property type="match status" value="1"/>
</dbReference>
<accession>A0A3B0TPX9</accession>
<sequence length="171" mass="20100">SREYHNGVLELWGLAHREEKYLAIAYAQTFTEFVTIDHLDLFERLVREGAWWDFVDDIAIRLVGVVLRDEPERVGRVMDDWISDPDLWIRRTAIICQLKHKTLTDQERLFRYCLDRGGETEFFIRKAIGWALREYAKTAPEAVTGFLLDHASVWSGLTFREAAKHLDIHRP</sequence>
<name>A0A3B0TPX9_9ZZZZ</name>
<dbReference type="PANTHER" id="PTHR34070:SF1">
    <property type="entry name" value="DNA ALKYLATION REPAIR PROTEIN"/>
    <property type="match status" value="1"/>
</dbReference>
<dbReference type="EMBL" id="UOEK01000525">
    <property type="protein sequence ID" value="VAW09136.1"/>
    <property type="molecule type" value="Genomic_DNA"/>
</dbReference>
<organism evidence="1">
    <name type="scientific">hydrothermal vent metagenome</name>
    <dbReference type="NCBI Taxonomy" id="652676"/>
    <lineage>
        <taxon>unclassified sequences</taxon>
        <taxon>metagenomes</taxon>
        <taxon>ecological metagenomes</taxon>
    </lineage>
</organism>
<evidence type="ECO:0000313" key="1">
    <source>
        <dbReference type="EMBL" id="VAW09136.1"/>
    </source>
</evidence>
<reference evidence="1" key="1">
    <citation type="submission" date="2018-06" db="EMBL/GenBank/DDBJ databases">
        <authorList>
            <person name="Zhirakovskaya E."/>
        </authorList>
    </citation>
    <scope>NUCLEOTIDE SEQUENCE</scope>
</reference>
<protein>
    <submittedName>
        <fullName evidence="1">DNA alkylation repair enzyme</fullName>
    </submittedName>
</protein>
<gene>
    <name evidence="1" type="ORF">MNBD_ACTINO02-2093</name>
</gene>
<dbReference type="InterPro" id="IPR016024">
    <property type="entry name" value="ARM-type_fold"/>
</dbReference>
<dbReference type="InterPro" id="IPR014825">
    <property type="entry name" value="DNA_alkylation"/>
</dbReference>